<evidence type="ECO:0000259" key="1">
    <source>
        <dbReference type="Pfam" id="PF08450"/>
    </source>
</evidence>
<dbReference type="Proteomes" id="UP000554520">
    <property type="component" value="Unassembled WGS sequence"/>
</dbReference>
<comment type="caution">
    <text evidence="2">The sequence shown here is derived from an EMBL/GenBank/DDBJ whole genome shotgun (WGS) entry which is preliminary data.</text>
</comment>
<dbReference type="InterPro" id="IPR051262">
    <property type="entry name" value="SMP-30/CGR1_Lactonase"/>
</dbReference>
<protein>
    <submittedName>
        <fullName evidence="2">Gluconolactonase</fullName>
        <ecNumber evidence="2">3.1.1.17</ecNumber>
    </submittedName>
</protein>
<dbReference type="SUPFAM" id="SSF63829">
    <property type="entry name" value="Calcium-dependent phosphotriesterase"/>
    <property type="match status" value="1"/>
</dbReference>
<keyword evidence="2" id="KW-0378">Hydrolase</keyword>
<organism evidence="2 3">
    <name type="scientific">Phyllobacterium trifolii</name>
    <dbReference type="NCBI Taxonomy" id="300193"/>
    <lineage>
        <taxon>Bacteria</taxon>
        <taxon>Pseudomonadati</taxon>
        <taxon>Pseudomonadota</taxon>
        <taxon>Alphaproteobacteria</taxon>
        <taxon>Hyphomicrobiales</taxon>
        <taxon>Phyllobacteriaceae</taxon>
        <taxon>Phyllobacterium</taxon>
    </lineage>
</organism>
<dbReference type="InterPro" id="IPR011042">
    <property type="entry name" value="6-blade_b-propeller_TolB-like"/>
</dbReference>
<evidence type="ECO:0000313" key="2">
    <source>
        <dbReference type="EMBL" id="MBB3146897.1"/>
    </source>
</evidence>
<dbReference type="RefSeq" id="WP_210283538.1">
    <property type="nucleotide sequence ID" value="NZ_JACHXN010000010.1"/>
</dbReference>
<dbReference type="GO" id="GO:0004341">
    <property type="term" value="F:gluconolactonase activity"/>
    <property type="evidence" value="ECO:0007669"/>
    <property type="project" value="UniProtKB-EC"/>
</dbReference>
<accession>A0A839U8Q9</accession>
<feature type="domain" description="SMP-30/Gluconolactonase/LRE-like region" evidence="1">
    <location>
        <begin position="44"/>
        <end position="283"/>
    </location>
</feature>
<proteinExistence type="predicted"/>
<name>A0A839U8Q9_9HYPH</name>
<evidence type="ECO:0000313" key="3">
    <source>
        <dbReference type="Proteomes" id="UP000554520"/>
    </source>
</evidence>
<gene>
    <name evidence="2" type="ORF">FHS21_003313</name>
</gene>
<dbReference type="PANTHER" id="PTHR47572">
    <property type="entry name" value="LIPOPROTEIN-RELATED"/>
    <property type="match status" value="1"/>
</dbReference>
<dbReference type="EMBL" id="JACHXN010000010">
    <property type="protein sequence ID" value="MBB3146897.1"/>
    <property type="molecule type" value="Genomic_DNA"/>
</dbReference>
<keyword evidence="3" id="KW-1185">Reference proteome</keyword>
<dbReference type="PANTHER" id="PTHR47572:SF5">
    <property type="entry name" value="BLR2277 PROTEIN"/>
    <property type="match status" value="1"/>
</dbReference>
<reference evidence="2 3" key="1">
    <citation type="submission" date="2020-08" db="EMBL/GenBank/DDBJ databases">
        <title>Genomic Encyclopedia of Type Strains, Phase III (KMG-III): the genomes of soil and plant-associated and newly described type strains.</title>
        <authorList>
            <person name="Whitman W."/>
        </authorList>
    </citation>
    <scope>NUCLEOTIDE SEQUENCE [LARGE SCALE GENOMIC DNA]</scope>
    <source>
        <strain evidence="2 3">CECT 7015</strain>
    </source>
</reference>
<dbReference type="Gene3D" id="2.120.10.30">
    <property type="entry name" value="TolB, C-terminal domain"/>
    <property type="match status" value="1"/>
</dbReference>
<dbReference type="EC" id="3.1.1.17" evidence="2"/>
<dbReference type="AlphaFoldDB" id="A0A839U8Q9"/>
<sequence>MFEHTHEVEAQPFARLPDAYRGVSKNHAWVALNRRGAPTHSFLEAPVFDEEGRLYIVDIPNGRIFRITPSAEFDLVAEYDGDPNGLAVHPDGRIFIADHRNGLLAMSPHTTRIETLVSQPPGDKFKGLNDLIFDHLGNLYFTDQGQTGLQDPTGRLWRLEADGKLECLLDNIPSPNGLVLTADESILYLAVTRENAVWRVPLHLDGRVGRVGRYIQLSGGFAGPDGMAISPQDSLVVCQIGAGLVWVFDRLGRPNMRIKTPGLQPTNVTISPKDPHTIYITEAEQGVVLRHRFNDAW</sequence>
<dbReference type="InterPro" id="IPR013658">
    <property type="entry name" value="SGL"/>
</dbReference>
<dbReference type="Pfam" id="PF08450">
    <property type="entry name" value="SGL"/>
    <property type="match status" value="1"/>
</dbReference>